<dbReference type="AlphaFoldDB" id="A0A645AB74"/>
<protein>
    <submittedName>
        <fullName evidence="1">Uncharacterized protein</fullName>
    </submittedName>
</protein>
<gene>
    <name evidence="1" type="ORF">SDC9_96682</name>
</gene>
<dbReference type="PROSITE" id="PS51257">
    <property type="entry name" value="PROKAR_LIPOPROTEIN"/>
    <property type="match status" value="1"/>
</dbReference>
<proteinExistence type="predicted"/>
<reference evidence="1" key="1">
    <citation type="submission" date="2019-08" db="EMBL/GenBank/DDBJ databases">
        <authorList>
            <person name="Kucharzyk K."/>
            <person name="Murdoch R.W."/>
            <person name="Higgins S."/>
            <person name="Loffler F."/>
        </authorList>
    </citation>
    <scope>NUCLEOTIDE SEQUENCE</scope>
</reference>
<accession>A0A645AB74</accession>
<evidence type="ECO:0000313" key="1">
    <source>
        <dbReference type="EMBL" id="MPM49948.1"/>
    </source>
</evidence>
<sequence>MKKMKIEIPGILFLSLMLIFTSCSNPDNLTNKNILSNNNTNSVQKKDTSNNNRIFNSLNKNEILRKLFDNADTDNLGFTVWKPNYCESIKNNISYDGNCHTSLDTIMYFRDAGTKRACVIFGTYKVWQNDSSKLKYGAGIDCHFCGAQIGIALFSQTKDDRWELYFFEKSFTSLGLFGTWKIDNGFGGGRSHIDVVYLGGNFPCLELKGGLGGNEGIQEGYSTIYSLVEIPVKGYPVLLSKIFEYEYYGEYRENGRNSKIIAKKTNMQLIKNNTEFFQINLIINDNNKISTEEYVYSEKYRIYLKTK</sequence>
<name>A0A645AB74_9ZZZZ</name>
<organism evidence="1">
    <name type="scientific">bioreactor metagenome</name>
    <dbReference type="NCBI Taxonomy" id="1076179"/>
    <lineage>
        <taxon>unclassified sequences</taxon>
        <taxon>metagenomes</taxon>
        <taxon>ecological metagenomes</taxon>
    </lineage>
</organism>
<comment type="caution">
    <text evidence="1">The sequence shown here is derived from an EMBL/GenBank/DDBJ whole genome shotgun (WGS) entry which is preliminary data.</text>
</comment>
<dbReference type="EMBL" id="VSSQ01012741">
    <property type="protein sequence ID" value="MPM49948.1"/>
    <property type="molecule type" value="Genomic_DNA"/>
</dbReference>